<dbReference type="InterPro" id="IPR015797">
    <property type="entry name" value="NUDIX_hydrolase-like_dom_sf"/>
</dbReference>
<feature type="domain" description="Nudix hydrolase" evidence="5">
    <location>
        <begin position="16"/>
        <end position="148"/>
    </location>
</feature>
<keyword evidence="3 6" id="KW-0378">Hydrolase</keyword>
<dbReference type="InterPro" id="IPR000086">
    <property type="entry name" value="NUDIX_hydrolase_dom"/>
</dbReference>
<evidence type="ECO:0000256" key="3">
    <source>
        <dbReference type="ARBA" id="ARBA00022801"/>
    </source>
</evidence>
<evidence type="ECO:0000313" key="6">
    <source>
        <dbReference type="EMBL" id="MBA1142559.1"/>
    </source>
</evidence>
<dbReference type="EMBL" id="JACDTY010000010">
    <property type="protein sequence ID" value="MBA1142559.1"/>
    <property type="molecule type" value="Genomic_DNA"/>
</dbReference>
<keyword evidence="2" id="KW-0479">Metal-binding</keyword>
<dbReference type="RefSeq" id="WP_181059471.1">
    <property type="nucleotide sequence ID" value="NZ_JACDTY010000010.1"/>
</dbReference>
<accession>A0A838B995</accession>
<protein>
    <submittedName>
        <fullName evidence="6">NUDIX hydrolase</fullName>
    </submittedName>
</protein>
<dbReference type="GO" id="GO:0046872">
    <property type="term" value="F:metal ion binding"/>
    <property type="evidence" value="ECO:0007669"/>
    <property type="project" value="UniProtKB-KW"/>
</dbReference>
<dbReference type="CDD" id="cd04666">
    <property type="entry name" value="NUDIX_DIPP2_like_Nudt4"/>
    <property type="match status" value="1"/>
</dbReference>
<keyword evidence="4" id="KW-0460">Magnesium</keyword>
<evidence type="ECO:0000256" key="1">
    <source>
        <dbReference type="ARBA" id="ARBA00001946"/>
    </source>
</evidence>
<gene>
    <name evidence="6" type="ORF">H0241_20260</name>
</gene>
<dbReference type="Gene3D" id="3.90.79.10">
    <property type="entry name" value="Nucleoside Triphosphate Pyrophosphohydrolase"/>
    <property type="match status" value="1"/>
</dbReference>
<comment type="caution">
    <text evidence="6">The sequence shown here is derived from an EMBL/GenBank/DDBJ whole genome shotgun (WGS) entry which is preliminary data.</text>
</comment>
<dbReference type="AlphaFoldDB" id="A0A838B995"/>
<dbReference type="GO" id="GO:0005737">
    <property type="term" value="C:cytoplasm"/>
    <property type="evidence" value="ECO:0007669"/>
    <property type="project" value="TreeGrafter"/>
</dbReference>
<evidence type="ECO:0000256" key="4">
    <source>
        <dbReference type="ARBA" id="ARBA00022842"/>
    </source>
</evidence>
<evidence type="ECO:0000256" key="2">
    <source>
        <dbReference type="ARBA" id="ARBA00022723"/>
    </source>
</evidence>
<keyword evidence="7" id="KW-1185">Reference proteome</keyword>
<proteinExistence type="predicted"/>
<dbReference type="PROSITE" id="PS51462">
    <property type="entry name" value="NUDIX"/>
    <property type="match status" value="1"/>
</dbReference>
<sequence>MATTKKKAVRKARRGERIRQVAAIPFRLNEHGNFEVMLVTSRTTKRFIVPKGWPMKGKSGRKAATIEAREEAGVLGKTRRQPAGSYSYWKRLENNFVRVDVVVYLLEVSEELANWQEAKSRQRAWLKPRDAALLIDEPDLSTLMANLATPLPTASDPA</sequence>
<dbReference type="Proteomes" id="UP000558284">
    <property type="component" value="Unassembled WGS sequence"/>
</dbReference>
<dbReference type="Pfam" id="PF00293">
    <property type="entry name" value="NUDIX"/>
    <property type="match status" value="1"/>
</dbReference>
<dbReference type="GO" id="GO:0016462">
    <property type="term" value="F:pyrophosphatase activity"/>
    <property type="evidence" value="ECO:0007669"/>
    <property type="project" value="InterPro"/>
</dbReference>
<dbReference type="PANTHER" id="PTHR12629:SF0">
    <property type="entry name" value="DIPHOSPHOINOSITOL-POLYPHOSPHATE DIPHOSPHATASE"/>
    <property type="match status" value="1"/>
</dbReference>
<reference evidence="6 7" key="1">
    <citation type="submission" date="2020-07" db="EMBL/GenBank/DDBJ databases">
        <title>Definition of the novel symbiovar canariense within Mesorhizobium novociceri, a new species of genus Mesorhizobium nodulating Cicer canariense in the Caldera de Taburiente National Park (La Palma, Canary Islands).</title>
        <authorList>
            <person name="Leon-Barrios M."/>
            <person name="Perez-Yepez J."/>
            <person name="Flores-Felix J.D."/>
            <person name="Ramirez-Baena M.H."/>
            <person name="Pulido-Suarez L."/>
            <person name="Igual J.M."/>
            <person name="Velazquez E."/>
            <person name="Peix A."/>
        </authorList>
    </citation>
    <scope>NUCLEOTIDE SEQUENCE [LARGE SCALE GENOMIC DNA]</scope>
    <source>
        <strain evidence="6 7">CCANP35</strain>
    </source>
</reference>
<dbReference type="InterPro" id="IPR047198">
    <property type="entry name" value="DDP-like_NUDIX"/>
</dbReference>
<dbReference type="PANTHER" id="PTHR12629">
    <property type="entry name" value="DIPHOSPHOINOSITOL POLYPHOSPHATE PHOSPHOHYDROLASE"/>
    <property type="match status" value="1"/>
</dbReference>
<organism evidence="6 7">
    <name type="scientific">Mesorhizobium neociceri</name>
    <dbReference type="NCBI Taxonomy" id="1307853"/>
    <lineage>
        <taxon>Bacteria</taxon>
        <taxon>Pseudomonadati</taxon>
        <taxon>Pseudomonadota</taxon>
        <taxon>Alphaproteobacteria</taxon>
        <taxon>Hyphomicrobiales</taxon>
        <taxon>Phyllobacteriaceae</taxon>
        <taxon>Mesorhizobium</taxon>
    </lineage>
</organism>
<evidence type="ECO:0000259" key="5">
    <source>
        <dbReference type="PROSITE" id="PS51462"/>
    </source>
</evidence>
<name>A0A838B995_9HYPH</name>
<evidence type="ECO:0000313" key="7">
    <source>
        <dbReference type="Proteomes" id="UP000558284"/>
    </source>
</evidence>
<dbReference type="SUPFAM" id="SSF55811">
    <property type="entry name" value="Nudix"/>
    <property type="match status" value="1"/>
</dbReference>
<comment type="cofactor">
    <cofactor evidence="1">
        <name>Mg(2+)</name>
        <dbReference type="ChEBI" id="CHEBI:18420"/>
    </cofactor>
</comment>